<dbReference type="EMBL" id="AVOT02051288">
    <property type="protein sequence ID" value="MBW0546299.1"/>
    <property type="molecule type" value="Genomic_DNA"/>
</dbReference>
<evidence type="ECO:0000256" key="1">
    <source>
        <dbReference type="ARBA" id="ARBA00022729"/>
    </source>
</evidence>
<reference evidence="3" key="1">
    <citation type="submission" date="2021-03" db="EMBL/GenBank/DDBJ databases">
        <title>Draft genome sequence of rust myrtle Austropuccinia psidii MF-1, a brazilian biotype.</title>
        <authorList>
            <person name="Quecine M.C."/>
            <person name="Pachon D.M.R."/>
            <person name="Bonatelli M.L."/>
            <person name="Correr F.H."/>
            <person name="Franceschini L.M."/>
            <person name="Leite T.F."/>
            <person name="Margarido G.R.A."/>
            <person name="Almeida C.A."/>
            <person name="Ferrarezi J.A."/>
            <person name="Labate C.A."/>
        </authorList>
    </citation>
    <scope>NUCLEOTIDE SEQUENCE</scope>
    <source>
        <strain evidence="3">MF-1</strain>
    </source>
</reference>
<keyword evidence="1" id="KW-0732">Signal</keyword>
<comment type="caution">
    <text evidence="3">The sequence shown here is derived from an EMBL/GenBank/DDBJ whole genome shotgun (WGS) entry which is preliminary data.</text>
</comment>
<dbReference type="PANTHER" id="PTHR35185">
    <property type="entry name" value="SERINE/THREONINE-RICH PROTEIN ADG2-RELATED"/>
    <property type="match status" value="1"/>
</dbReference>
<sequence length="144" mass="15532">MTVFSGLLKSPLVRGFTVTSPKDNEIWNFGRTKLVTWESVNTDPPVISLVLVNENASTYPSGFQKLIKRGVTKQSARYVIPPAVIKGLKPGPGYQINLVSLNGQSILAQSPAMTVSIKGKHKKISFAEVEAPVAADHAGTKTQE</sequence>
<dbReference type="PANTHER" id="PTHR35185:SF3">
    <property type="entry name" value="SERINE_THREONINE-RICH PROTEIN ADG2"/>
    <property type="match status" value="1"/>
</dbReference>
<dbReference type="InterPro" id="IPR018466">
    <property type="entry name" value="Kre9/Knh1-like_N"/>
</dbReference>
<protein>
    <recommendedName>
        <fullName evidence="2">Yeast cell wall synthesis Kre9/Knh1-like N-terminal domain-containing protein</fullName>
    </recommendedName>
</protein>
<name>A0A9Q3FW68_9BASI</name>
<dbReference type="InterPro" id="IPR052479">
    <property type="entry name" value="GPI-anchor_Adhesion_Reg"/>
</dbReference>
<keyword evidence="4" id="KW-1185">Reference proteome</keyword>
<evidence type="ECO:0000259" key="2">
    <source>
        <dbReference type="Pfam" id="PF10342"/>
    </source>
</evidence>
<dbReference type="Pfam" id="PF10342">
    <property type="entry name" value="Kre9_KNH"/>
    <property type="match status" value="1"/>
</dbReference>
<organism evidence="3 4">
    <name type="scientific">Austropuccinia psidii MF-1</name>
    <dbReference type="NCBI Taxonomy" id="1389203"/>
    <lineage>
        <taxon>Eukaryota</taxon>
        <taxon>Fungi</taxon>
        <taxon>Dikarya</taxon>
        <taxon>Basidiomycota</taxon>
        <taxon>Pucciniomycotina</taxon>
        <taxon>Pucciniomycetes</taxon>
        <taxon>Pucciniales</taxon>
        <taxon>Sphaerophragmiaceae</taxon>
        <taxon>Austropuccinia</taxon>
    </lineage>
</organism>
<dbReference type="OrthoDB" id="5316007at2759"/>
<proteinExistence type="predicted"/>
<gene>
    <name evidence="3" type="ORF">O181_086014</name>
</gene>
<dbReference type="Proteomes" id="UP000765509">
    <property type="component" value="Unassembled WGS sequence"/>
</dbReference>
<feature type="domain" description="Yeast cell wall synthesis Kre9/Knh1-like N-terminal" evidence="2">
    <location>
        <begin position="20"/>
        <end position="115"/>
    </location>
</feature>
<evidence type="ECO:0000313" key="4">
    <source>
        <dbReference type="Proteomes" id="UP000765509"/>
    </source>
</evidence>
<accession>A0A9Q3FW68</accession>
<dbReference type="AlphaFoldDB" id="A0A9Q3FW68"/>
<evidence type="ECO:0000313" key="3">
    <source>
        <dbReference type="EMBL" id="MBW0546299.1"/>
    </source>
</evidence>